<keyword evidence="3" id="KW-1185">Reference proteome</keyword>
<accession>A0A839A5M6</accession>
<evidence type="ECO:0000259" key="1">
    <source>
        <dbReference type="PROSITE" id="PS50965"/>
    </source>
</evidence>
<organism evidence="2 3">
    <name type="scientific">Ruoffia halotolerans</name>
    <dbReference type="NCBI Taxonomy" id="2748684"/>
    <lineage>
        <taxon>Bacteria</taxon>
        <taxon>Bacillati</taxon>
        <taxon>Bacillota</taxon>
        <taxon>Bacilli</taxon>
        <taxon>Lactobacillales</taxon>
        <taxon>Aerococcaceae</taxon>
        <taxon>Ruoffia</taxon>
    </lineage>
</organism>
<dbReference type="AlphaFoldDB" id="A0A839A5M6"/>
<proteinExistence type="predicted"/>
<dbReference type="Proteomes" id="UP000571018">
    <property type="component" value="Unassembled WGS sequence"/>
</dbReference>
<protein>
    <submittedName>
        <fullName evidence="2">NERD domain-containing protein</fullName>
    </submittedName>
</protein>
<comment type="caution">
    <text evidence="2">The sequence shown here is derived from an EMBL/GenBank/DDBJ whole genome shotgun (WGS) entry which is preliminary data.</text>
</comment>
<gene>
    <name evidence="2" type="ORF">HW423_05840</name>
</gene>
<dbReference type="EMBL" id="JACAOA010000012">
    <property type="protein sequence ID" value="MBA5729302.1"/>
    <property type="molecule type" value="Genomic_DNA"/>
</dbReference>
<name>A0A839A5M6_9LACT</name>
<evidence type="ECO:0000313" key="3">
    <source>
        <dbReference type="Proteomes" id="UP000571018"/>
    </source>
</evidence>
<dbReference type="Pfam" id="PF08378">
    <property type="entry name" value="NERD"/>
    <property type="match status" value="1"/>
</dbReference>
<reference evidence="2 3" key="1">
    <citation type="submission" date="2020-06" db="EMBL/GenBank/DDBJ databases">
        <title>Reclassification of Facklamia ignava, Facklamia soureckii and Facklami tabacinasalis as Falseniella iganva gen. nov., comb. nov., Hutsoniella ignava gen. nov., comb. nov., and Ruoffia tabacinasalis gen. nov., comb. nov and description of Ruoffia haltotolerans sp. nov., isolated from hypersaline Inland Sea of Qatar.</title>
        <authorList>
            <person name="Fotedar R."/>
            <person name="Sankaranarayanan K."/>
            <person name="Lawson P."/>
            <person name="Caldwell M."/>
            <person name="Zeyara A."/>
            <person name="Al Malki A."/>
            <person name="Ali M."/>
        </authorList>
    </citation>
    <scope>NUCLEOTIDE SEQUENCE [LARGE SCALE GENOMIC DNA]</scope>
    <source>
        <strain evidence="2 3">INB8</strain>
    </source>
</reference>
<evidence type="ECO:0000313" key="2">
    <source>
        <dbReference type="EMBL" id="MBA5729302.1"/>
    </source>
</evidence>
<sequence length="106" mass="12035">MDGFKGEAEVYQSLVKYGNVNWVYLHDIWIYAGRTTQLDLVVLSGSGVYIIDAKNYATEFAHQYQQALANGELLNKSIKEEEAILVANSSMVLCEYLFTKYKGLNR</sequence>
<dbReference type="PROSITE" id="PS50965">
    <property type="entry name" value="NERD"/>
    <property type="match status" value="1"/>
</dbReference>
<feature type="domain" description="NERD" evidence="1">
    <location>
        <begin position="2"/>
        <end position="97"/>
    </location>
</feature>
<dbReference type="InterPro" id="IPR011528">
    <property type="entry name" value="NERD"/>
</dbReference>
<dbReference type="RefSeq" id="WP_218931003.1">
    <property type="nucleotide sequence ID" value="NZ_JACAOA010000012.1"/>
</dbReference>